<dbReference type="OrthoDB" id="10373479at2759"/>
<dbReference type="Proteomes" id="UP000076761">
    <property type="component" value="Unassembled WGS sequence"/>
</dbReference>
<keyword evidence="2" id="KW-1185">Reference proteome</keyword>
<accession>A0A165TTQ4</accession>
<dbReference type="EMBL" id="KV425563">
    <property type="protein sequence ID" value="KZT27161.1"/>
    <property type="molecule type" value="Genomic_DNA"/>
</dbReference>
<gene>
    <name evidence="1" type="ORF">NEOLEDRAFT_1168319</name>
</gene>
<protein>
    <recommendedName>
        <fullName evidence="3">Delta-endotoxin CytB</fullName>
    </recommendedName>
</protein>
<dbReference type="AlphaFoldDB" id="A0A165TTQ4"/>
<proteinExistence type="predicted"/>
<evidence type="ECO:0008006" key="3">
    <source>
        <dbReference type="Google" id="ProtNLM"/>
    </source>
</evidence>
<evidence type="ECO:0000313" key="1">
    <source>
        <dbReference type="EMBL" id="KZT27161.1"/>
    </source>
</evidence>
<organism evidence="1 2">
    <name type="scientific">Neolentinus lepideus HHB14362 ss-1</name>
    <dbReference type="NCBI Taxonomy" id="1314782"/>
    <lineage>
        <taxon>Eukaryota</taxon>
        <taxon>Fungi</taxon>
        <taxon>Dikarya</taxon>
        <taxon>Basidiomycota</taxon>
        <taxon>Agaricomycotina</taxon>
        <taxon>Agaricomycetes</taxon>
        <taxon>Gloeophyllales</taxon>
        <taxon>Gloeophyllaceae</taxon>
        <taxon>Neolentinus</taxon>
    </lineage>
</organism>
<reference evidence="1 2" key="1">
    <citation type="journal article" date="2016" name="Mol. Biol. Evol.">
        <title>Comparative Genomics of Early-Diverging Mushroom-Forming Fungi Provides Insights into the Origins of Lignocellulose Decay Capabilities.</title>
        <authorList>
            <person name="Nagy L.G."/>
            <person name="Riley R."/>
            <person name="Tritt A."/>
            <person name="Adam C."/>
            <person name="Daum C."/>
            <person name="Floudas D."/>
            <person name="Sun H."/>
            <person name="Yadav J.S."/>
            <person name="Pangilinan J."/>
            <person name="Larsson K.H."/>
            <person name="Matsuura K."/>
            <person name="Barry K."/>
            <person name="Labutti K."/>
            <person name="Kuo R."/>
            <person name="Ohm R.A."/>
            <person name="Bhattacharya S.S."/>
            <person name="Shirouzu T."/>
            <person name="Yoshinaga Y."/>
            <person name="Martin F.M."/>
            <person name="Grigoriev I.V."/>
            <person name="Hibbett D.S."/>
        </authorList>
    </citation>
    <scope>NUCLEOTIDE SEQUENCE [LARGE SCALE GENOMIC DNA]</scope>
    <source>
        <strain evidence="1 2">HHB14362 ss-1</strain>
    </source>
</reference>
<name>A0A165TTQ4_9AGAM</name>
<dbReference type="InterPro" id="IPR035918">
    <property type="entry name" value="CytB_endotoxin-like_sf"/>
</dbReference>
<dbReference type="Gene3D" id="3.40.198.10">
    <property type="entry name" value="Delta-endotoxin CytB-like"/>
    <property type="match status" value="1"/>
</dbReference>
<sequence length="299" mass="32758">MVDPTTVIVLRSAETEDGQFCKRIINKVQTIASLTEAAQDIGEPVYIPLSVFTFWDSLTPQVVTAATTFDSFDKLPEDLASTAAQVNKFAGYYVHLEANHKYFDWDGFAPAVTKYPGKDLVGVSVDTKGARGVKHCKVKDSDLDVAEIERDDNASNAPDFVPGPFGLMPVPGRGPKEISLDNVLGWVVDTLHDVLTVKIEKSELKTTITNVFTNLEWSHSSGFLSSSSSGSNTAWEYRTVYKYAGDDHPDKFQSMVTSIVLSADVSKVSNLMLDATKSHFNSHIKVAKLEVIKGFESPV</sequence>
<dbReference type="InParanoid" id="A0A165TTQ4"/>
<dbReference type="SUPFAM" id="SSF55676">
    <property type="entry name" value="CytB endotoxin-like"/>
    <property type="match status" value="2"/>
</dbReference>
<evidence type="ECO:0000313" key="2">
    <source>
        <dbReference type="Proteomes" id="UP000076761"/>
    </source>
</evidence>